<sequence length="1310" mass="149140">MPKMELNAMTLAMRLTNSVMSQISSIVKITQVIVLSDSEIVLNWIKSKPRPDIGPYIRNRVLEIHRIATHMGSIGYQIQIGHISSQLNPADCATRGLDKELFSRHFWWTGPRFLAQPVDTWSNEYTPIGIMDASDEDPEIPFSGQHNVKVDHMAPSDHEDKMDIFVNIRMQKLQNVKRVVAFVLRFIRVVISRLNKTGMSRVSLSAIFDGKDNMSAPCLSGTEIAMAGKMLVKQHQLARLTPPILKSLHGLNLRLDEYGIYRCFGRLGNSNLDMSAKYPMFVLQKTWLSELIIKDCHSKGHPSTNHTMSIVHQTYWIPKLRSQVTKIIRRSMPSQEELCTVIIEIEAMLNTRPLLYVESEYPTEQVLRPIDFLQNEFEVPNPLDVGLDNEEDPDYTSPEERIAWRSKKQVLESIQSSCKLTEKFWQIWQSHYLTSLREKHERVVNKKRGSASVPKKGKLVLISDALQPRHSWKMGRIDELVANTQGVVREAVIMLPSHRKIRRPLNLLVPLELDDDDFEAVEAKKSTKERREESPSRKMGENAKKTEESSSSRYNLRPKRRIDYTQNFAANVSGKATTLIVLIINVFLICGCACSSSRTQVHQSSREITRYIRCIPGGVELTSSDRLPYEICVEDFCRTYENPKDVETVRFPPQLVLHEHEVQWKLVENTSTRTVETTCSSAPFCENIDCTLCTTLIFNPECWPLGAIAASAIILYFVLAGCCVFLYIPLIIGKPIWIISSSLWHIVRSILHLIWKRYIRRRRPNSAADLVELLAIMLLFATTSPTINGCQQVNVFSHQSTVCTNSKTQQICRIQLSEILKINPFKREACFKLMRNSTSLHEIRANWKTLILTCEQETEFFTRDVEYRVIDSKRCSHSGSCVDRKCAAINSSSLIPELEKGNSYPGTTYCVESCGGPGCDCFYWSSGCLFYRIYASPISQQVFEIFHCNRWSETAKVEFTHYDALQGRTRSYIAHMQPNVPIKWNAFSFTLSSITVPPFPLLSTPFITDGRNTALWDRHLVPPLRCSNATAAEHLQCNLVDDCTCYPAETKANCNCKTIDISSRIKNLQYTLPATLSSITFRRNKEGTIQATIPTMTTSEIILTIQDDFKTDIVVDDALCTVSNTVLSGCYNCAKGAQARVLCTSSKATQAEITCDSTSFTIKCDEKGVESTLHFSFNKARISMICSVSCGTITSTFEVNGILKFTHTAQAMMNSWLQGETNYFYETQWPDLLHIADIFTQWYKTLLCTVCILLMVLGMTYICISSCGMRFGLFAFRLVIRVVRQFFRLCVRVPFYLSKRDTYSMHARRV</sequence>
<feature type="transmembrane region" description="Helical" evidence="2">
    <location>
        <begin position="705"/>
        <end position="730"/>
    </location>
</feature>
<dbReference type="Gene3D" id="2.60.40.3770">
    <property type="match status" value="1"/>
</dbReference>
<keyword evidence="7" id="KW-1185">Reference proteome</keyword>
<evidence type="ECO:0000313" key="6">
    <source>
        <dbReference type="EMBL" id="RCN26159.1"/>
    </source>
</evidence>
<protein>
    <recommendedName>
        <fullName evidence="8">Phlebovirus glycoprotein G2 fusion domain-containing protein</fullName>
    </recommendedName>
</protein>
<feature type="transmembrane region" description="Helical" evidence="2">
    <location>
        <begin position="1242"/>
        <end position="1264"/>
    </location>
</feature>
<feature type="transmembrane region" description="Helical" evidence="2">
    <location>
        <begin position="736"/>
        <end position="755"/>
    </location>
</feature>
<reference evidence="6 7" key="1">
    <citation type="submission" date="2014-10" db="EMBL/GenBank/DDBJ databases">
        <title>Draft genome of the hookworm Ancylostoma caninum.</title>
        <authorList>
            <person name="Mitreva M."/>
        </authorList>
    </citation>
    <scope>NUCLEOTIDE SEQUENCE [LARGE SCALE GENOMIC DNA]</scope>
    <source>
        <strain evidence="6 7">Baltimore</strain>
    </source>
</reference>
<dbReference type="InterPro" id="IPR041588">
    <property type="entry name" value="Integrase_H2C2"/>
</dbReference>
<organism evidence="6 7">
    <name type="scientific">Ancylostoma caninum</name>
    <name type="common">Dog hookworm</name>
    <dbReference type="NCBI Taxonomy" id="29170"/>
    <lineage>
        <taxon>Eukaryota</taxon>
        <taxon>Metazoa</taxon>
        <taxon>Ecdysozoa</taxon>
        <taxon>Nematoda</taxon>
        <taxon>Chromadorea</taxon>
        <taxon>Rhabditida</taxon>
        <taxon>Rhabditina</taxon>
        <taxon>Rhabditomorpha</taxon>
        <taxon>Strongyloidea</taxon>
        <taxon>Ancylostomatidae</taxon>
        <taxon>Ancylostomatinae</taxon>
        <taxon>Ancylostoma</taxon>
    </lineage>
</organism>
<name>A0A368F578_ANCCA</name>
<proteinExistence type="predicted"/>
<dbReference type="Gene3D" id="2.60.98.50">
    <property type="match status" value="1"/>
</dbReference>
<evidence type="ECO:0000259" key="3">
    <source>
        <dbReference type="Pfam" id="PF07245"/>
    </source>
</evidence>
<feature type="region of interest" description="Disordered" evidence="1">
    <location>
        <begin position="523"/>
        <end position="554"/>
    </location>
</feature>
<dbReference type="OrthoDB" id="5875705at2759"/>
<dbReference type="PANTHER" id="PTHR47331">
    <property type="entry name" value="PHD-TYPE DOMAIN-CONTAINING PROTEIN"/>
    <property type="match status" value="1"/>
</dbReference>
<feature type="domain" description="Phlebovirus glycoprotein G2 fusion" evidence="3">
    <location>
        <begin position="790"/>
        <end position="1101"/>
    </location>
</feature>
<dbReference type="STRING" id="29170.A0A368F578"/>
<keyword evidence="2" id="KW-1133">Transmembrane helix</keyword>
<evidence type="ECO:0000259" key="5">
    <source>
        <dbReference type="Pfam" id="PF18701"/>
    </source>
</evidence>
<evidence type="ECO:0008006" key="8">
    <source>
        <dbReference type="Google" id="ProtNLM"/>
    </source>
</evidence>
<dbReference type="Proteomes" id="UP000252519">
    <property type="component" value="Unassembled WGS sequence"/>
</dbReference>
<feature type="domain" description="DUF5641" evidence="5">
    <location>
        <begin position="415"/>
        <end position="511"/>
    </location>
</feature>
<dbReference type="Pfam" id="PF07245">
    <property type="entry name" value="Phlebovirus_G2"/>
    <property type="match status" value="1"/>
</dbReference>
<dbReference type="Pfam" id="PF18701">
    <property type="entry name" value="DUF5641"/>
    <property type="match status" value="1"/>
</dbReference>
<accession>A0A368F578</accession>
<keyword evidence="2" id="KW-0812">Transmembrane</keyword>
<gene>
    <name evidence="6" type="ORF">ANCCAN_28121</name>
</gene>
<evidence type="ECO:0000313" key="7">
    <source>
        <dbReference type="Proteomes" id="UP000252519"/>
    </source>
</evidence>
<dbReference type="InterPro" id="IPR009878">
    <property type="entry name" value="Phlebovirus_G2_fusion"/>
</dbReference>
<feature type="domain" description="Integrase zinc-binding" evidence="4">
    <location>
        <begin position="289"/>
        <end position="330"/>
    </location>
</feature>
<evidence type="ECO:0000256" key="2">
    <source>
        <dbReference type="SAM" id="Phobius"/>
    </source>
</evidence>
<comment type="caution">
    <text evidence="6">The sequence shown here is derived from an EMBL/GenBank/DDBJ whole genome shotgun (WGS) entry which is preliminary data.</text>
</comment>
<evidence type="ECO:0000259" key="4">
    <source>
        <dbReference type="Pfam" id="PF17921"/>
    </source>
</evidence>
<feature type="compositionally biased region" description="Basic and acidic residues" evidence="1">
    <location>
        <begin position="523"/>
        <end position="550"/>
    </location>
</feature>
<keyword evidence="2" id="KW-0472">Membrane</keyword>
<dbReference type="EMBL" id="JOJR01009226">
    <property type="protein sequence ID" value="RCN26159.1"/>
    <property type="molecule type" value="Genomic_DNA"/>
</dbReference>
<dbReference type="InterPro" id="IPR040676">
    <property type="entry name" value="DUF5641"/>
</dbReference>
<dbReference type="Pfam" id="PF17921">
    <property type="entry name" value="Integrase_H2C2"/>
    <property type="match status" value="1"/>
</dbReference>
<dbReference type="Gene3D" id="1.10.340.70">
    <property type="match status" value="1"/>
</dbReference>
<evidence type="ECO:0000256" key="1">
    <source>
        <dbReference type="SAM" id="MobiDB-lite"/>
    </source>
</evidence>